<evidence type="ECO:0000256" key="5">
    <source>
        <dbReference type="SAM" id="Phobius"/>
    </source>
</evidence>
<feature type="transmembrane region" description="Helical" evidence="5">
    <location>
        <begin position="95"/>
        <end position="113"/>
    </location>
</feature>
<dbReference type="RefSeq" id="WP_132124269.1">
    <property type="nucleotide sequence ID" value="NZ_SLWS01000012.1"/>
</dbReference>
<dbReference type="OrthoDB" id="2629817at2"/>
<comment type="caution">
    <text evidence="6">The sequence shown here is derived from an EMBL/GenBank/DDBJ whole genome shotgun (WGS) entry which is preliminary data.</text>
</comment>
<evidence type="ECO:0000256" key="2">
    <source>
        <dbReference type="ARBA" id="ARBA00022692"/>
    </source>
</evidence>
<evidence type="ECO:0000256" key="1">
    <source>
        <dbReference type="ARBA" id="ARBA00004141"/>
    </source>
</evidence>
<sequence length="115" mass="11820">MFTAYVAVAAVTAAVNIAAAIANFVRAKSILENMTSYGVPRSWLFWLGMAKAAGAAGILVGFAVPAIGIAAAAGLVLFFIGAVITVIRAQWYKHVPFPGTFLLLAAGTLALTVHG</sequence>
<keyword evidence="4 5" id="KW-0472">Membrane</keyword>
<keyword evidence="2 5" id="KW-0812">Transmembrane</keyword>
<dbReference type="InterPro" id="IPR032808">
    <property type="entry name" value="DoxX"/>
</dbReference>
<evidence type="ECO:0000313" key="6">
    <source>
        <dbReference type="EMBL" id="TCO52324.1"/>
    </source>
</evidence>
<dbReference type="Proteomes" id="UP000295680">
    <property type="component" value="Unassembled WGS sequence"/>
</dbReference>
<dbReference type="EMBL" id="SLWS01000012">
    <property type="protein sequence ID" value="TCO52324.1"/>
    <property type="molecule type" value="Genomic_DNA"/>
</dbReference>
<name>A0A4R2J342_9PSEU</name>
<feature type="transmembrane region" description="Helical" evidence="5">
    <location>
        <begin position="43"/>
        <end position="62"/>
    </location>
</feature>
<reference evidence="6 7" key="1">
    <citation type="submission" date="2019-03" db="EMBL/GenBank/DDBJ databases">
        <title>Genomic Encyclopedia of Type Strains, Phase IV (KMG-IV): sequencing the most valuable type-strain genomes for metagenomic binning, comparative biology and taxonomic classification.</title>
        <authorList>
            <person name="Goeker M."/>
        </authorList>
    </citation>
    <scope>NUCLEOTIDE SEQUENCE [LARGE SCALE GENOMIC DNA]</scope>
    <source>
        <strain evidence="6 7">DSM 45934</strain>
    </source>
</reference>
<dbReference type="Pfam" id="PF13564">
    <property type="entry name" value="DoxX_2"/>
    <property type="match status" value="1"/>
</dbReference>
<dbReference type="GO" id="GO:0016020">
    <property type="term" value="C:membrane"/>
    <property type="evidence" value="ECO:0007669"/>
    <property type="project" value="UniProtKB-SubCell"/>
</dbReference>
<evidence type="ECO:0000313" key="7">
    <source>
        <dbReference type="Proteomes" id="UP000295680"/>
    </source>
</evidence>
<evidence type="ECO:0000256" key="4">
    <source>
        <dbReference type="ARBA" id="ARBA00023136"/>
    </source>
</evidence>
<feature type="transmembrane region" description="Helical" evidence="5">
    <location>
        <begin position="69"/>
        <end position="89"/>
    </location>
</feature>
<organism evidence="6 7">
    <name type="scientific">Actinocrispum wychmicini</name>
    <dbReference type="NCBI Taxonomy" id="1213861"/>
    <lineage>
        <taxon>Bacteria</taxon>
        <taxon>Bacillati</taxon>
        <taxon>Actinomycetota</taxon>
        <taxon>Actinomycetes</taxon>
        <taxon>Pseudonocardiales</taxon>
        <taxon>Pseudonocardiaceae</taxon>
        <taxon>Actinocrispum</taxon>
    </lineage>
</organism>
<evidence type="ECO:0000256" key="3">
    <source>
        <dbReference type="ARBA" id="ARBA00022989"/>
    </source>
</evidence>
<dbReference type="AlphaFoldDB" id="A0A4R2J342"/>
<accession>A0A4R2J342</accession>
<protein>
    <submittedName>
        <fullName evidence="6">DoxX-like protein</fullName>
    </submittedName>
</protein>
<gene>
    <name evidence="6" type="ORF">EV192_11255</name>
</gene>
<keyword evidence="3 5" id="KW-1133">Transmembrane helix</keyword>
<keyword evidence="7" id="KW-1185">Reference proteome</keyword>
<proteinExistence type="predicted"/>
<comment type="subcellular location">
    <subcellularLocation>
        <location evidence="1">Membrane</location>
        <topology evidence="1">Multi-pass membrane protein</topology>
    </subcellularLocation>
</comment>